<dbReference type="AlphaFoldDB" id="A0A0U3CU80"/>
<gene>
    <name evidence="2" type="ORF">sm9_0098</name>
</gene>
<dbReference type="OrthoDB" id="79614at2157"/>
<dbReference type="Pfam" id="PF08792">
    <property type="entry name" value="A2L_zn_ribbon"/>
    <property type="match status" value="1"/>
</dbReference>
<dbReference type="PATRIC" id="fig|230361.4.peg.99"/>
<evidence type="ECO:0000313" key="2">
    <source>
        <dbReference type="EMBL" id="ALT67908.1"/>
    </source>
</evidence>
<evidence type="ECO:0000259" key="1">
    <source>
        <dbReference type="Pfam" id="PF08792"/>
    </source>
</evidence>
<dbReference type="GeneID" id="26735079"/>
<proteinExistence type="predicted"/>
<evidence type="ECO:0000313" key="3">
    <source>
        <dbReference type="Proteomes" id="UP000067738"/>
    </source>
</evidence>
<reference evidence="2 3" key="1">
    <citation type="submission" date="2015-04" db="EMBL/GenBank/DDBJ databases">
        <title>The complete genome sequence of the rumen methanogen Methanobrevibacter millerae SM9.</title>
        <authorList>
            <person name="Leahy S.C."/>
            <person name="Kelly W.J."/>
            <person name="Pacheco D.M."/>
            <person name="Li D."/>
            <person name="Altermann E."/>
            <person name="Attwood G.T."/>
        </authorList>
    </citation>
    <scope>NUCLEOTIDE SEQUENCE [LARGE SCALE GENOMIC DNA]</scope>
    <source>
        <strain evidence="2 3">SM9</strain>
    </source>
</reference>
<accession>A0A0U3CU80</accession>
<dbReference type="RefSeq" id="WP_058738274.1">
    <property type="nucleotide sequence ID" value="NZ_CP011266.1"/>
</dbReference>
<organism evidence="2 3">
    <name type="scientific">Methanobrevibacter millerae</name>
    <dbReference type="NCBI Taxonomy" id="230361"/>
    <lineage>
        <taxon>Archaea</taxon>
        <taxon>Methanobacteriati</taxon>
        <taxon>Methanobacteriota</taxon>
        <taxon>Methanomada group</taxon>
        <taxon>Methanobacteria</taxon>
        <taxon>Methanobacteriales</taxon>
        <taxon>Methanobacteriaceae</taxon>
        <taxon>Methanobrevibacter</taxon>
    </lineage>
</organism>
<feature type="domain" description="Viral late gene transcription factor 3 zinc ribbon" evidence="1">
    <location>
        <begin position="1"/>
        <end position="31"/>
    </location>
</feature>
<protein>
    <recommendedName>
        <fullName evidence="1">Viral late gene transcription factor 3 zinc ribbon domain-containing protein</fullName>
    </recommendedName>
</protein>
<keyword evidence="3" id="KW-1185">Reference proteome</keyword>
<dbReference type="KEGG" id="mmil:sm9_0098"/>
<name>A0A0U3CU80_9EURY</name>
<sequence length="255" mass="29400">MNELMCEMCGSNMLTREGGFYVCQACGTKFPANDSPSGGNQQNNDDGSSSELDNLYELARRANENGDSDFAYKYYSEILIKNPNDWEAQFYAGFFRAYSYDFLDERGIDEFYSSIASAVSIVESLDDVEEKKEAIGIFTDETLGLVENYYTSYSEELEYEGPDGEYYAWYINVLLELSYLLNNYGDLVENVTDDSYNDSVDAWIYSIDIHTPLYKHIGFFDMGEHDKYIDTYVEKIHQYNPDYVKPRPKKIFGII</sequence>
<dbReference type="Proteomes" id="UP000067738">
    <property type="component" value="Chromosome"/>
</dbReference>
<dbReference type="InterPro" id="IPR014900">
    <property type="entry name" value="VLTF-3_Zn_ribbon"/>
</dbReference>
<dbReference type="EMBL" id="CP011266">
    <property type="protein sequence ID" value="ALT67908.1"/>
    <property type="molecule type" value="Genomic_DNA"/>
</dbReference>